<dbReference type="VEuPathDB" id="FungiDB:PTTG_09584"/>
<protein>
    <submittedName>
        <fullName evidence="2 3">Uncharacterized protein</fullName>
    </submittedName>
</protein>
<proteinExistence type="predicted"/>
<keyword evidence="4" id="KW-1185">Reference proteome</keyword>
<reference evidence="2" key="2">
    <citation type="submission" date="2016-05" db="EMBL/GenBank/DDBJ databases">
        <title>Comparative analysis highlights variable genome content of wheat rusts and divergence of the mating loci.</title>
        <authorList>
            <person name="Cuomo C.A."/>
            <person name="Bakkeren G."/>
            <person name="Szabo L."/>
            <person name="Khalil H."/>
            <person name="Joly D."/>
            <person name="Goldberg J."/>
            <person name="Young S."/>
            <person name="Zeng Q."/>
            <person name="Fellers J."/>
        </authorList>
    </citation>
    <scope>NUCLEOTIDE SEQUENCE [LARGE SCALE GENOMIC DNA]</scope>
    <source>
        <strain evidence="2">1-1 BBBD Race 1</strain>
    </source>
</reference>
<feature type="compositionally biased region" description="Low complexity" evidence="1">
    <location>
        <begin position="81"/>
        <end position="95"/>
    </location>
</feature>
<sequence length="153" mass="16811">MIAVILRRTTCAMLFSPDPIQLFEATSAELLPLLEIHVWIPILLTLHLCLCFHVAGWLPCLLNFRHSLPCNLPNNRSFPLHLPTSPSSPSTGTPNHPGPPSLNASSTDLPACPGQLSEPVCNINHHLSLVQPSFSYTKPTSLNHQGPGRFLLW</sequence>
<reference evidence="3 4" key="3">
    <citation type="journal article" date="2017" name="G3 (Bethesda)">
        <title>Comparative analysis highlights variable genome content of wheat rusts and divergence of the mating loci.</title>
        <authorList>
            <person name="Cuomo C.A."/>
            <person name="Bakkeren G."/>
            <person name="Khalil H.B."/>
            <person name="Panwar V."/>
            <person name="Joly D."/>
            <person name="Linning R."/>
            <person name="Sakthikumar S."/>
            <person name="Song X."/>
            <person name="Adiconis X."/>
            <person name="Fan L."/>
            <person name="Goldberg J.M."/>
            <person name="Levin J.Z."/>
            <person name="Young S."/>
            <person name="Zeng Q."/>
            <person name="Anikster Y."/>
            <person name="Bruce M."/>
            <person name="Wang M."/>
            <person name="Yin C."/>
            <person name="McCallum B."/>
            <person name="Szabo L.J."/>
            <person name="Hulbert S."/>
            <person name="Chen X."/>
            <person name="Fellers J.P."/>
        </authorList>
    </citation>
    <scope>NUCLEOTIDE SEQUENCE</scope>
    <source>
        <strain evidence="3">isolate 1-1 / race 1 (BBBD)</strain>
        <strain evidence="4">Isolate 1-1 / race 1 (BBBD)</strain>
    </source>
</reference>
<reference evidence="2" key="1">
    <citation type="submission" date="2009-11" db="EMBL/GenBank/DDBJ databases">
        <authorList>
            <consortium name="The Broad Institute Genome Sequencing Platform"/>
            <person name="Ward D."/>
            <person name="Feldgarden M."/>
            <person name="Earl A."/>
            <person name="Young S.K."/>
            <person name="Zeng Q."/>
            <person name="Koehrsen M."/>
            <person name="Alvarado L."/>
            <person name="Berlin A."/>
            <person name="Bochicchio J."/>
            <person name="Borenstein D."/>
            <person name="Chapman S.B."/>
            <person name="Chen Z."/>
            <person name="Engels R."/>
            <person name="Freedman E."/>
            <person name="Gellesch M."/>
            <person name="Goldberg J."/>
            <person name="Griggs A."/>
            <person name="Gujja S."/>
            <person name="Heilman E."/>
            <person name="Heiman D."/>
            <person name="Hepburn T."/>
            <person name="Howarth C."/>
            <person name="Jen D."/>
            <person name="Larson L."/>
            <person name="Lewis B."/>
            <person name="Mehta T."/>
            <person name="Park D."/>
            <person name="Pearson M."/>
            <person name="Roberts A."/>
            <person name="Saif S."/>
            <person name="Shea T."/>
            <person name="Shenoy N."/>
            <person name="Sisk P."/>
            <person name="Stolte C."/>
            <person name="Sykes S."/>
            <person name="Thomson T."/>
            <person name="Walk T."/>
            <person name="White J."/>
            <person name="Yandava C."/>
            <person name="Izard J."/>
            <person name="Baranova O.V."/>
            <person name="Blanton J.M."/>
            <person name="Tanner A.C."/>
            <person name="Dewhirst F.E."/>
            <person name="Haas B."/>
            <person name="Nusbaum C."/>
            <person name="Birren B."/>
        </authorList>
    </citation>
    <scope>NUCLEOTIDE SEQUENCE [LARGE SCALE GENOMIC DNA]</scope>
    <source>
        <strain evidence="2">1-1 BBBD Race 1</strain>
    </source>
</reference>
<name>A0A0C4F8T0_PUCT1</name>
<evidence type="ECO:0000256" key="1">
    <source>
        <dbReference type="SAM" id="MobiDB-lite"/>
    </source>
</evidence>
<dbReference type="AlphaFoldDB" id="A0A0C4F8T0"/>
<evidence type="ECO:0000313" key="4">
    <source>
        <dbReference type="Proteomes" id="UP000005240"/>
    </source>
</evidence>
<dbReference type="Proteomes" id="UP000005240">
    <property type="component" value="Unassembled WGS sequence"/>
</dbReference>
<dbReference type="EnsemblFungi" id="PTTG_09584-t43_1">
    <property type="protein sequence ID" value="PTTG_09584-t43_1-p1"/>
    <property type="gene ID" value="PTTG_09584"/>
</dbReference>
<organism evidence="2">
    <name type="scientific">Puccinia triticina (isolate 1-1 / race 1 (BBBD))</name>
    <name type="common">Brown leaf rust fungus</name>
    <dbReference type="NCBI Taxonomy" id="630390"/>
    <lineage>
        <taxon>Eukaryota</taxon>
        <taxon>Fungi</taxon>
        <taxon>Dikarya</taxon>
        <taxon>Basidiomycota</taxon>
        <taxon>Pucciniomycotina</taxon>
        <taxon>Pucciniomycetes</taxon>
        <taxon>Pucciniales</taxon>
        <taxon>Pucciniaceae</taxon>
        <taxon>Puccinia</taxon>
    </lineage>
</organism>
<evidence type="ECO:0000313" key="3">
    <source>
        <dbReference type="EnsemblFungi" id="PTTG_09584-t43_1-p1"/>
    </source>
</evidence>
<evidence type="ECO:0000313" key="2">
    <source>
        <dbReference type="EMBL" id="OAV88416.1"/>
    </source>
</evidence>
<dbReference type="EMBL" id="ADAS02000178">
    <property type="protein sequence ID" value="OAV88416.1"/>
    <property type="molecule type" value="Genomic_DNA"/>
</dbReference>
<feature type="region of interest" description="Disordered" evidence="1">
    <location>
        <begin position="81"/>
        <end position="108"/>
    </location>
</feature>
<accession>A0A0C4F8T0</accession>
<reference evidence="3" key="4">
    <citation type="submission" date="2025-05" db="UniProtKB">
        <authorList>
            <consortium name="EnsemblFungi"/>
        </authorList>
    </citation>
    <scope>IDENTIFICATION</scope>
    <source>
        <strain evidence="3">isolate 1-1 / race 1 (BBBD)</strain>
    </source>
</reference>
<gene>
    <name evidence="2" type="ORF">PTTG_09584</name>
</gene>